<keyword evidence="8" id="KW-1185">Reference proteome</keyword>
<keyword evidence="4 5" id="KW-0238">DNA-binding</keyword>
<dbReference type="Proteomes" id="UP000821866">
    <property type="component" value="Chromosome 8"/>
</dbReference>
<reference evidence="7" key="1">
    <citation type="journal article" date="2020" name="Cell">
        <title>Large-Scale Comparative Analyses of Tick Genomes Elucidate Their Genetic Diversity and Vector Capacities.</title>
        <authorList>
            <consortium name="Tick Genome and Microbiome Consortium (TIGMIC)"/>
            <person name="Jia N."/>
            <person name="Wang J."/>
            <person name="Shi W."/>
            <person name="Du L."/>
            <person name="Sun Y."/>
            <person name="Zhan W."/>
            <person name="Jiang J.F."/>
            <person name="Wang Q."/>
            <person name="Zhang B."/>
            <person name="Ji P."/>
            <person name="Bell-Sakyi L."/>
            <person name="Cui X.M."/>
            <person name="Yuan T.T."/>
            <person name="Jiang B.G."/>
            <person name="Yang W.F."/>
            <person name="Lam T.T."/>
            <person name="Chang Q.C."/>
            <person name="Ding S.J."/>
            <person name="Wang X.J."/>
            <person name="Zhu J.G."/>
            <person name="Ruan X.D."/>
            <person name="Zhao L."/>
            <person name="Wei J.T."/>
            <person name="Ye R.Z."/>
            <person name="Que T.C."/>
            <person name="Du C.H."/>
            <person name="Zhou Y.H."/>
            <person name="Cheng J.X."/>
            <person name="Dai P.F."/>
            <person name="Guo W.B."/>
            <person name="Han X.H."/>
            <person name="Huang E.J."/>
            <person name="Li L.F."/>
            <person name="Wei W."/>
            <person name="Gao Y.C."/>
            <person name="Liu J.Z."/>
            <person name="Shao H.Z."/>
            <person name="Wang X."/>
            <person name="Wang C.C."/>
            <person name="Yang T.C."/>
            <person name="Huo Q.B."/>
            <person name="Li W."/>
            <person name="Chen H.Y."/>
            <person name="Chen S.E."/>
            <person name="Zhou L.G."/>
            <person name="Ni X.B."/>
            <person name="Tian J.H."/>
            <person name="Sheng Y."/>
            <person name="Liu T."/>
            <person name="Pan Y.S."/>
            <person name="Xia L.Y."/>
            <person name="Li J."/>
            <person name="Zhao F."/>
            <person name="Cao W.C."/>
        </authorList>
    </citation>
    <scope>NUCLEOTIDE SEQUENCE</scope>
    <source>
        <strain evidence="7">Rmic-2018</strain>
    </source>
</reference>
<dbReference type="EMBL" id="JABSTU010000010">
    <property type="protein sequence ID" value="KAH8018237.1"/>
    <property type="molecule type" value="Genomic_DNA"/>
</dbReference>
<dbReference type="SMART" id="SM00692">
    <property type="entry name" value="DM3"/>
    <property type="match status" value="1"/>
</dbReference>
<evidence type="ECO:0000256" key="3">
    <source>
        <dbReference type="ARBA" id="ARBA00022833"/>
    </source>
</evidence>
<accession>A0A9J6D7P6</accession>
<dbReference type="GO" id="GO:0008270">
    <property type="term" value="F:zinc ion binding"/>
    <property type="evidence" value="ECO:0007669"/>
    <property type="project" value="UniProtKB-KW"/>
</dbReference>
<sequence>MSYCCVPLCKSDEKKKTPGLSFHEIPSAADEREKWQAVIRRDNWSPNSTSCYTKVCSRHFRAEDFVEGKRRRFLKKGVVPSVFEDYPVHLQPKSSAERSRASIVKRACVPLKQKSDHATSAAASVVLPPAVPTPQNHELEEPEPMDITDALSDTNQRSNFPPETLPACDRGVKVDSRQAVASLLATEKAKWKRKERDFRNQVSRQQRTVDKYKLELEKLQQDSMVADISYIKERAVEQQPAALFLLDQIINFRMKRLTWSEETTRRCVVLRHLSTKAYEHMRGPTITCMRNFYRWFVLHDMSSTMQHLVQNFADARHYDDIQDSRLEWHEVTFPMYLDGLKKRCNHPQEFLTKETYEAVLVTSYSTVACTRYLLTEENFFFVLTRRFNSDPIESLFGTLRMSSGTNDMLDVRAALSGLEKILKSGIAAANVTSNVAHTESATSAPLPDSASSSQPVCTSSALVSSSANTDVQTPPSLKKAVVVLQRLTTSVLPQYLPSLQISATVYVGGHIARV</sequence>
<dbReference type="Pfam" id="PF05485">
    <property type="entry name" value="THAP"/>
    <property type="match status" value="1"/>
</dbReference>
<dbReference type="GO" id="GO:0003677">
    <property type="term" value="F:DNA binding"/>
    <property type="evidence" value="ECO:0007669"/>
    <property type="project" value="UniProtKB-UniRule"/>
</dbReference>
<comment type="caution">
    <text evidence="7">The sequence shown here is derived from an EMBL/GenBank/DDBJ whole genome shotgun (WGS) entry which is preliminary data.</text>
</comment>
<dbReference type="SMART" id="SM00980">
    <property type="entry name" value="THAP"/>
    <property type="match status" value="1"/>
</dbReference>
<dbReference type="VEuPathDB" id="VectorBase:LOC119161802"/>
<dbReference type="AlphaFoldDB" id="A0A9J6D7P6"/>
<feature type="domain" description="THAP-type" evidence="6">
    <location>
        <begin position="1"/>
        <end position="83"/>
    </location>
</feature>
<keyword evidence="2 5" id="KW-0863">Zinc-finger</keyword>
<dbReference type="PANTHER" id="PTHR48257">
    <property type="match status" value="1"/>
</dbReference>
<dbReference type="PROSITE" id="PS50950">
    <property type="entry name" value="ZF_THAP"/>
    <property type="match status" value="1"/>
</dbReference>
<proteinExistence type="predicted"/>
<keyword evidence="3" id="KW-0862">Zinc</keyword>
<evidence type="ECO:0000256" key="4">
    <source>
        <dbReference type="ARBA" id="ARBA00023125"/>
    </source>
</evidence>
<dbReference type="Gene3D" id="6.20.210.20">
    <property type="entry name" value="THAP domain"/>
    <property type="match status" value="1"/>
</dbReference>
<name>A0A9J6D7P6_RHIMP</name>
<evidence type="ECO:0000256" key="1">
    <source>
        <dbReference type="ARBA" id="ARBA00022723"/>
    </source>
</evidence>
<dbReference type="InterPro" id="IPR006612">
    <property type="entry name" value="THAP_Znf"/>
</dbReference>
<dbReference type="SUPFAM" id="SSF57716">
    <property type="entry name" value="Glucocorticoid receptor-like (DNA-binding domain)"/>
    <property type="match status" value="1"/>
</dbReference>
<keyword evidence="1" id="KW-0479">Metal-binding</keyword>
<gene>
    <name evidence="7" type="ORF">HPB51_000848</name>
</gene>
<evidence type="ECO:0000313" key="8">
    <source>
        <dbReference type="Proteomes" id="UP000821866"/>
    </source>
</evidence>
<evidence type="ECO:0000256" key="2">
    <source>
        <dbReference type="ARBA" id="ARBA00022771"/>
    </source>
</evidence>
<organism evidence="7 8">
    <name type="scientific">Rhipicephalus microplus</name>
    <name type="common">Cattle tick</name>
    <name type="synonym">Boophilus microplus</name>
    <dbReference type="NCBI Taxonomy" id="6941"/>
    <lineage>
        <taxon>Eukaryota</taxon>
        <taxon>Metazoa</taxon>
        <taxon>Ecdysozoa</taxon>
        <taxon>Arthropoda</taxon>
        <taxon>Chelicerata</taxon>
        <taxon>Arachnida</taxon>
        <taxon>Acari</taxon>
        <taxon>Parasitiformes</taxon>
        <taxon>Ixodida</taxon>
        <taxon>Ixodoidea</taxon>
        <taxon>Ixodidae</taxon>
        <taxon>Rhipicephalinae</taxon>
        <taxon>Rhipicephalus</taxon>
        <taxon>Boophilus</taxon>
    </lineage>
</organism>
<protein>
    <recommendedName>
        <fullName evidence="6">THAP-type domain-containing protein</fullName>
    </recommendedName>
</protein>
<evidence type="ECO:0000313" key="7">
    <source>
        <dbReference type="EMBL" id="KAH8018237.1"/>
    </source>
</evidence>
<dbReference type="PANTHER" id="PTHR48257:SF1">
    <property type="match status" value="1"/>
</dbReference>
<evidence type="ECO:0000259" key="6">
    <source>
        <dbReference type="PROSITE" id="PS50950"/>
    </source>
</evidence>
<reference evidence="7" key="2">
    <citation type="submission" date="2021-09" db="EMBL/GenBank/DDBJ databases">
        <authorList>
            <person name="Jia N."/>
            <person name="Wang J."/>
            <person name="Shi W."/>
            <person name="Du L."/>
            <person name="Sun Y."/>
            <person name="Zhan W."/>
            <person name="Jiang J."/>
            <person name="Wang Q."/>
            <person name="Zhang B."/>
            <person name="Ji P."/>
            <person name="Sakyi L.B."/>
            <person name="Cui X."/>
            <person name="Yuan T."/>
            <person name="Jiang B."/>
            <person name="Yang W."/>
            <person name="Lam T.T.-Y."/>
            <person name="Chang Q."/>
            <person name="Ding S."/>
            <person name="Wang X."/>
            <person name="Zhu J."/>
            <person name="Ruan X."/>
            <person name="Zhao L."/>
            <person name="Wei J."/>
            <person name="Que T."/>
            <person name="Du C."/>
            <person name="Cheng J."/>
            <person name="Dai P."/>
            <person name="Han X."/>
            <person name="Huang E."/>
            <person name="Gao Y."/>
            <person name="Liu J."/>
            <person name="Shao H."/>
            <person name="Ye R."/>
            <person name="Li L."/>
            <person name="Wei W."/>
            <person name="Wang X."/>
            <person name="Wang C."/>
            <person name="Huo Q."/>
            <person name="Li W."/>
            <person name="Guo W."/>
            <person name="Chen H."/>
            <person name="Chen S."/>
            <person name="Zhou L."/>
            <person name="Zhou L."/>
            <person name="Ni X."/>
            <person name="Tian J."/>
            <person name="Zhou Y."/>
            <person name="Sheng Y."/>
            <person name="Liu T."/>
            <person name="Pan Y."/>
            <person name="Xia L."/>
            <person name="Li J."/>
            <person name="Zhao F."/>
            <person name="Cao W."/>
        </authorList>
    </citation>
    <scope>NUCLEOTIDE SEQUENCE</scope>
    <source>
        <strain evidence="7">Rmic-2018</strain>
        <tissue evidence="7">Larvae</tissue>
    </source>
</reference>
<evidence type="ECO:0000256" key="5">
    <source>
        <dbReference type="PROSITE-ProRule" id="PRU00309"/>
    </source>
</evidence>
<dbReference type="InterPro" id="IPR038441">
    <property type="entry name" value="THAP_Znf_sf"/>
</dbReference>